<dbReference type="AlphaFoldDB" id="A0A224WX92"/>
<evidence type="ECO:0000313" key="4">
    <source>
        <dbReference type="Proteomes" id="UP000218689"/>
    </source>
</evidence>
<dbReference type="Gene3D" id="1.10.10.2480">
    <property type="match status" value="1"/>
</dbReference>
<reference evidence="4" key="1">
    <citation type="submission" date="2017-08" db="EMBL/GenBank/DDBJ databases">
        <title>Draft genome sequence of Lactococcus sp. strain Rs-Y01, isolated from the gut of the lower termite Reticulitermes speratus.</title>
        <authorList>
            <person name="Ohkuma M."/>
            <person name="Yuki M."/>
        </authorList>
    </citation>
    <scope>NUCLEOTIDE SEQUENCE [LARGE SCALE GENOMIC DNA]</scope>
    <source>
        <strain evidence="4">Rs-Y01</strain>
    </source>
</reference>
<dbReference type="Proteomes" id="UP000218689">
    <property type="component" value="Unassembled WGS sequence"/>
</dbReference>
<protein>
    <recommendedName>
        <fullName evidence="2">Translation initiation factor IF-2 N-terminal domain-containing protein</fullName>
    </recommendedName>
</protein>
<comment type="caution">
    <text evidence="3">The sequence shown here is derived from an EMBL/GenBank/DDBJ whole genome shotgun (WGS) entry which is preliminary data.</text>
</comment>
<accession>A0A224WX92</accession>
<keyword evidence="4" id="KW-1185">Reference proteome</keyword>
<dbReference type="EMBL" id="BEDT01000001">
    <property type="protein sequence ID" value="GAX46857.1"/>
    <property type="molecule type" value="Genomic_DNA"/>
</dbReference>
<gene>
    <name evidence="3" type="ORF">RsY01_437</name>
</gene>
<feature type="domain" description="Translation initiation factor IF-2 N-terminal" evidence="2">
    <location>
        <begin position="1"/>
        <end position="49"/>
    </location>
</feature>
<dbReference type="Pfam" id="PF04760">
    <property type="entry name" value="IF2_N"/>
    <property type="match status" value="1"/>
</dbReference>
<name>A0A224WX92_9LACT</name>
<proteinExistence type="predicted"/>
<organism evidence="3 4">
    <name type="scientific">Pseudolactococcus reticulitermitis</name>
    <dbReference type="NCBI Taxonomy" id="2025039"/>
    <lineage>
        <taxon>Bacteria</taxon>
        <taxon>Bacillati</taxon>
        <taxon>Bacillota</taxon>
        <taxon>Bacilli</taxon>
        <taxon>Lactobacillales</taxon>
        <taxon>Streptococcaceae</taxon>
        <taxon>Pseudolactococcus</taxon>
    </lineage>
</organism>
<dbReference type="RefSeq" id="WP_157905766.1">
    <property type="nucleotide sequence ID" value="NZ_BEDT01000001.1"/>
</dbReference>
<evidence type="ECO:0000256" key="1">
    <source>
        <dbReference type="SAM" id="MobiDB-lite"/>
    </source>
</evidence>
<evidence type="ECO:0000313" key="3">
    <source>
        <dbReference type="EMBL" id="GAX46857.1"/>
    </source>
</evidence>
<dbReference type="InterPro" id="IPR006847">
    <property type="entry name" value="IF2_N"/>
</dbReference>
<feature type="compositionally biased region" description="Basic and acidic residues" evidence="1">
    <location>
        <begin position="90"/>
        <end position="109"/>
    </location>
</feature>
<sequence>MSKTRIYEVARNLDRTSKEILAISNILGFEAKAANSSLDQAQISAIENYLIPPEPKKKKSRKKVNQFENVSDVLASESSCQRQSENYDGMTKKEVKRYQKTQRKLEKQSKTRQKVEKKRLNYPNNAVNVRQI</sequence>
<feature type="compositionally biased region" description="Polar residues" evidence="1">
    <location>
        <begin position="122"/>
        <end position="132"/>
    </location>
</feature>
<evidence type="ECO:0000259" key="2">
    <source>
        <dbReference type="Pfam" id="PF04760"/>
    </source>
</evidence>
<feature type="region of interest" description="Disordered" evidence="1">
    <location>
        <begin position="78"/>
        <end position="132"/>
    </location>
</feature>